<dbReference type="FunFam" id="3.30.479.10:FF:000003">
    <property type="entry name" value="6-pyruvoyl tetrahydrobiopterin synthase"/>
    <property type="match status" value="1"/>
</dbReference>
<proteinExistence type="inferred from homology"/>
<dbReference type="InterPro" id="IPR007115">
    <property type="entry name" value="6-PTP_synth/QueD"/>
</dbReference>
<evidence type="ECO:0000256" key="5">
    <source>
        <dbReference type="ARBA" id="ARBA00018141"/>
    </source>
</evidence>
<comment type="cofactor">
    <cofactor evidence="1">
        <name>Zn(2+)</name>
        <dbReference type="ChEBI" id="CHEBI:29105"/>
    </cofactor>
</comment>
<keyword evidence="6" id="KW-0479">Metal-binding</keyword>
<evidence type="ECO:0000256" key="6">
    <source>
        <dbReference type="ARBA" id="ARBA00022723"/>
    </source>
</evidence>
<gene>
    <name evidence="11" type="ORF">ENK44_10110</name>
</gene>
<keyword evidence="8" id="KW-0456">Lyase</keyword>
<dbReference type="Gene3D" id="3.30.479.10">
    <property type="entry name" value="6-pyruvoyl tetrahydropterin synthase/QueD"/>
    <property type="match status" value="1"/>
</dbReference>
<dbReference type="UniPathway" id="UPA00391"/>
<evidence type="ECO:0000313" key="11">
    <source>
        <dbReference type="EMBL" id="HGY56047.1"/>
    </source>
</evidence>
<dbReference type="Pfam" id="PF01242">
    <property type="entry name" value="PTPS"/>
    <property type="match status" value="1"/>
</dbReference>
<sequence>MSLRTVLTRVYTFSAAHRLHSRHLDEGANRQVYDKCNNLYGHGHDYTLEVSVAGNPHPLTGFVLPLRDLDQAVHKILARLDYRYLDKEVEYFTSVISTGENIIGYLWDELQRQLPPNMLYHLKLWETNNNYFEIGKEL</sequence>
<dbReference type="GO" id="GO:0070497">
    <property type="term" value="F:6-carboxytetrahydropterin synthase activity"/>
    <property type="evidence" value="ECO:0007669"/>
    <property type="project" value="UniProtKB-EC"/>
</dbReference>
<organism evidence="11">
    <name type="scientific">Caldithrix abyssi</name>
    <dbReference type="NCBI Taxonomy" id="187145"/>
    <lineage>
        <taxon>Bacteria</taxon>
        <taxon>Pseudomonadati</taxon>
        <taxon>Calditrichota</taxon>
        <taxon>Calditrichia</taxon>
        <taxon>Calditrichales</taxon>
        <taxon>Calditrichaceae</taxon>
        <taxon>Caldithrix</taxon>
    </lineage>
</organism>
<dbReference type="EC" id="4.1.2.50" evidence="4"/>
<evidence type="ECO:0000256" key="3">
    <source>
        <dbReference type="ARBA" id="ARBA00008900"/>
    </source>
</evidence>
<protein>
    <recommendedName>
        <fullName evidence="5">6-carboxy-5,6,7,8-tetrahydropterin synthase</fullName>
        <ecNumber evidence="4">4.1.2.50</ecNumber>
    </recommendedName>
    <alternativeName>
        <fullName evidence="9">Queuosine biosynthesis protein QueD</fullName>
    </alternativeName>
</protein>
<comment type="similarity">
    <text evidence="3">Belongs to the PTPS family. QueD subfamily.</text>
</comment>
<dbReference type="SUPFAM" id="SSF55620">
    <property type="entry name" value="Tetrahydrobiopterin biosynthesis enzymes-like"/>
    <property type="match status" value="1"/>
</dbReference>
<dbReference type="EMBL" id="DRQG01000094">
    <property type="protein sequence ID" value="HGY56047.1"/>
    <property type="molecule type" value="Genomic_DNA"/>
</dbReference>
<dbReference type="PANTHER" id="PTHR12589:SF7">
    <property type="entry name" value="6-PYRUVOYL TETRAHYDROBIOPTERIN SYNTHASE"/>
    <property type="match status" value="1"/>
</dbReference>
<accession>A0A7V4UE51</accession>
<evidence type="ECO:0000256" key="8">
    <source>
        <dbReference type="ARBA" id="ARBA00023239"/>
    </source>
</evidence>
<dbReference type="InterPro" id="IPR038418">
    <property type="entry name" value="6-PTP_synth/QueD_sf"/>
</dbReference>
<dbReference type="GO" id="GO:0046872">
    <property type="term" value="F:metal ion binding"/>
    <property type="evidence" value="ECO:0007669"/>
    <property type="project" value="UniProtKB-KW"/>
</dbReference>
<comment type="catalytic activity">
    <reaction evidence="10">
        <text>7,8-dihydroneopterin 3'-triphosphate + H2O = 6-carboxy-5,6,7,8-tetrahydropterin + triphosphate + acetaldehyde + 2 H(+)</text>
        <dbReference type="Rhea" id="RHEA:27966"/>
        <dbReference type="ChEBI" id="CHEBI:15343"/>
        <dbReference type="ChEBI" id="CHEBI:15377"/>
        <dbReference type="ChEBI" id="CHEBI:15378"/>
        <dbReference type="ChEBI" id="CHEBI:18036"/>
        <dbReference type="ChEBI" id="CHEBI:58462"/>
        <dbReference type="ChEBI" id="CHEBI:61032"/>
        <dbReference type="EC" id="4.1.2.50"/>
    </reaction>
</comment>
<dbReference type="AlphaFoldDB" id="A0A7V4UE51"/>
<comment type="pathway">
    <text evidence="2">Purine metabolism; 7-cyano-7-deazaguanine biosynthesis.</text>
</comment>
<dbReference type="Proteomes" id="UP000885779">
    <property type="component" value="Unassembled WGS sequence"/>
</dbReference>
<evidence type="ECO:0000256" key="10">
    <source>
        <dbReference type="ARBA" id="ARBA00048807"/>
    </source>
</evidence>
<evidence type="ECO:0000256" key="7">
    <source>
        <dbReference type="ARBA" id="ARBA00022833"/>
    </source>
</evidence>
<name>A0A7V4UE51_CALAY</name>
<evidence type="ECO:0000256" key="9">
    <source>
        <dbReference type="ARBA" id="ARBA00031449"/>
    </source>
</evidence>
<keyword evidence="7" id="KW-0862">Zinc</keyword>
<evidence type="ECO:0000256" key="2">
    <source>
        <dbReference type="ARBA" id="ARBA00005061"/>
    </source>
</evidence>
<evidence type="ECO:0000256" key="1">
    <source>
        <dbReference type="ARBA" id="ARBA00001947"/>
    </source>
</evidence>
<comment type="caution">
    <text evidence="11">The sequence shown here is derived from an EMBL/GenBank/DDBJ whole genome shotgun (WGS) entry which is preliminary data.</text>
</comment>
<dbReference type="PANTHER" id="PTHR12589">
    <property type="entry name" value="PYRUVOYL TETRAHYDROBIOPTERIN SYNTHASE"/>
    <property type="match status" value="1"/>
</dbReference>
<evidence type="ECO:0000256" key="4">
    <source>
        <dbReference type="ARBA" id="ARBA00012982"/>
    </source>
</evidence>
<reference evidence="11" key="1">
    <citation type="journal article" date="2020" name="mSystems">
        <title>Genome- and Community-Level Interaction Insights into Carbon Utilization and Element Cycling Functions of Hydrothermarchaeota in Hydrothermal Sediment.</title>
        <authorList>
            <person name="Zhou Z."/>
            <person name="Liu Y."/>
            <person name="Xu W."/>
            <person name="Pan J."/>
            <person name="Luo Z.H."/>
            <person name="Li M."/>
        </authorList>
    </citation>
    <scope>NUCLEOTIDE SEQUENCE [LARGE SCALE GENOMIC DNA]</scope>
    <source>
        <strain evidence="11">HyVt-577</strain>
    </source>
</reference>